<gene>
    <name evidence="2" type="ordered locus">CC_3335</name>
</gene>
<feature type="region of interest" description="Disordered" evidence="1">
    <location>
        <begin position="24"/>
        <end position="46"/>
    </location>
</feature>
<keyword evidence="3" id="KW-1185">Reference proteome</keyword>
<evidence type="ECO:0000313" key="3">
    <source>
        <dbReference type="Proteomes" id="UP000001816"/>
    </source>
</evidence>
<reference evidence="2 3" key="1">
    <citation type="journal article" date="2001" name="Proc. Natl. Acad. Sci. U.S.A.">
        <title>Complete genome sequence of Caulobacter crescentus.</title>
        <authorList>
            <person name="Nierman W.C."/>
            <person name="Feldblyum T.V."/>
            <person name="Laub M.T."/>
            <person name="Paulsen I.T."/>
            <person name="Nelson K.E."/>
            <person name="Eisen J.A."/>
            <person name="Heidelberg J.F."/>
            <person name="Alley M.R."/>
            <person name="Ohta N."/>
            <person name="Maddock J.R."/>
            <person name="Potocka I."/>
            <person name="Nelson W.C."/>
            <person name="Newton A."/>
            <person name="Stephens C."/>
            <person name="Phadke N.D."/>
            <person name="Ely B."/>
            <person name="DeBoy R.T."/>
            <person name="Dodson R.J."/>
            <person name="Durkin A.S."/>
            <person name="Gwinn M.L."/>
            <person name="Haft D.H."/>
            <person name="Kolonay J.F."/>
            <person name="Smit J."/>
            <person name="Craven M.B."/>
            <person name="Khouri H."/>
            <person name="Shetty J."/>
            <person name="Berry K."/>
            <person name="Utterback T."/>
            <person name="Tran K."/>
            <person name="Wolf A."/>
            <person name="Vamathevan J."/>
            <person name="Ermolaeva M."/>
            <person name="White O."/>
            <person name="Salzberg S.L."/>
            <person name="Venter J.C."/>
            <person name="Shapiro L."/>
            <person name="Fraser C.M."/>
        </authorList>
    </citation>
    <scope>NUCLEOTIDE SEQUENCE [LARGE SCALE GENOMIC DNA]</scope>
    <source>
        <strain evidence="3">ATCC 19089 / CB15</strain>
    </source>
</reference>
<evidence type="ECO:0000313" key="2">
    <source>
        <dbReference type="EMBL" id="AAK25297.1"/>
    </source>
</evidence>
<accession>Q9A371</accession>
<dbReference type="STRING" id="190650.CC_3335"/>
<feature type="region of interest" description="Disordered" evidence="1">
    <location>
        <begin position="68"/>
        <end position="127"/>
    </location>
</feature>
<feature type="compositionally biased region" description="Polar residues" evidence="1">
    <location>
        <begin position="118"/>
        <end position="127"/>
    </location>
</feature>
<feature type="compositionally biased region" description="Polar residues" evidence="1">
    <location>
        <begin position="83"/>
        <end position="104"/>
    </location>
</feature>
<dbReference type="PIR" id="E87662">
    <property type="entry name" value="E87662"/>
</dbReference>
<dbReference type="HOGENOM" id="CLU_1966595_0_0_5"/>
<dbReference type="Proteomes" id="UP000001816">
    <property type="component" value="Chromosome"/>
</dbReference>
<protein>
    <submittedName>
        <fullName evidence="2">Uncharacterized protein</fullName>
    </submittedName>
</protein>
<organism evidence="2 3">
    <name type="scientific">Caulobacter vibrioides (strain ATCC 19089 / CIP 103742 / CB 15)</name>
    <name type="common">Caulobacter crescentus</name>
    <dbReference type="NCBI Taxonomy" id="190650"/>
    <lineage>
        <taxon>Bacteria</taxon>
        <taxon>Pseudomonadati</taxon>
        <taxon>Pseudomonadota</taxon>
        <taxon>Alphaproteobacteria</taxon>
        <taxon>Caulobacterales</taxon>
        <taxon>Caulobacteraceae</taxon>
        <taxon>Caulobacter</taxon>
    </lineage>
</organism>
<evidence type="ECO:0000256" key="1">
    <source>
        <dbReference type="SAM" id="MobiDB-lite"/>
    </source>
</evidence>
<sequence length="127" mass="14133">MEPFITRDFTCRHGGRRLTLSYPFEHSFGGPTKNKPEAGKRLRPTNRGRKCAFPRCFAALRPLLSSPVLAPRAPRRLKKPISRPSTALSSPPRSGNRTCRTSRWWSPPLAPSCCKTPASGTSRTSRS</sequence>
<dbReference type="BioCyc" id="CAULO:CC3335-MONOMER"/>
<name>Q9A371_CAUVC</name>
<dbReference type="AlphaFoldDB" id="Q9A371"/>
<dbReference type="EMBL" id="AE005673">
    <property type="protein sequence ID" value="AAK25297.1"/>
    <property type="molecule type" value="Genomic_DNA"/>
</dbReference>
<dbReference type="EnsemblBacteria" id="AAK25297">
    <property type="protein sequence ID" value="AAK25297"/>
    <property type="gene ID" value="CC_3335"/>
</dbReference>
<proteinExistence type="predicted"/>
<dbReference type="KEGG" id="ccr:CC_3335"/>